<organism evidence="3 4">
    <name type="scientific">Lichtheimia corymbifera JMRC:FSU:9682</name>
    <dbReference type="NCBI Taxonomy" id="1263082"/>
    <lineage>
        <taxon>Eukaryota</taxon>
        <taxon>Fungi</taxon>
        <taxon>Fungi incertae sedis</taxon>
        <taxon>Mucoromycota</taxon>
        <taxon>Mucoromycotina</taxon>
        <taxon>Mucoromycetes</taxon>
        <taxon>Mucorales</taxon>
        <taxon>Lichtheimiaceae</taxon>
        <taxon>Lichtheimia</taxon>
    </lineage>
</organism>
<dbReference type="InterPro" id="IPR036273">
    <property type="entry name" value="CRAL/TRIO_N_dom_sf"/>
</dbReference>
<evidence type="ECO:0000259" key="2">
    <source>
        <dbReference type="PROSITE" id="PS50191"/>
    </source>
</evidence>
<dbReference type="InterPro" id="IPR001251">
    <property type="entry name" value="CRAL-TRIO_dom"/>
</dbReference>
<dbReference type="Pfam" id="PF03765">
    <property type="entry name" value="CRAL_TRIO_N"/>
    <property type="match status" value="1"/>
</dbReference>
<dbReference type="SUPFAM" id="SSF46938">
    <property type="entry name" value="CRAL/TRIO N-terminal domain"/>
    <property type="match status" value="1"/>
</dbReference>
<dbReference type="InterPro" id="IPR011074">
    <property type="entry name" value="CRAL/TRIO_N_dom"/>
</dbReference>
<dbReference type="InterPro" id="IPR052432">
    <property type="entry name" value="PITP/CRAL-TRIO"/>
</dbReference>
<protein>
    <submittedName>
        <fullName evidence="3">Cral trio domain protein</fullName>
    </submittedName>
</protein>
<dbReference type="PANTHER" id="PTHR46590">
    <property type="entry name" value="PHOSPHATIDYLINOSITOL TRANSFER PROTEIN CSR1-RELATED"/>
    <property type="match status" value="1"/>
</dbReference>
<comment type="caution">
    <text evidence="3">The sequence shown here is derived from an EMBL/GenBank/DDBJ whole genome shotgun (WGS) entry which is preliminary data.</text>
</comment>
<name>A0A068S5P2_9FUNG</name>
<evidence type="ECO:0000313" key="4">
    <source>
        <dbReference type="Proteomes" id="UP000027586"/>
    </source>
</evidence>
<reference evidence="3" key="1">
    <citation type="submission" date="2013-08" db="EMBL/GenBank/DDBJ databases">
        <title>Gene expansion shapes genome architecture in the human pathogen Lichtheimia corymbifera: an evolutionary genomics analysis in the ancient terrestrial Mucorales (Mucoromycotina).</title>
        <authorList>
            <person name="Schwartze V.U."/>
            <person name="Winter S."/>
            <person name="Shelest E."/>
            <person name="Marcet-Houben M."/>
            <person name="Horn F."/>
            <person name="Wehner S."/>
            <person name="Hoffmann K."/>
            <person name="Riege K."/>
            <person name="Sammeth M."/>
            <person name="Nowrousian M."/>
            <person name="Valiante V."/>
            <person name="Linde J."/>
            <person name="Jacobsen I.D."/>
            <person name="Marz M."/>
            <person name="Brakhage A.A."/>
            <person name="Gabaldon T."/>
            <person name="Bocker S."/>
            <person name="Voigt K."/>
        </authorList>
    </citation>
    <scope>NUCLEOTIDE SEQUENCE [LARGE SCALE GENOMIC DNA]</scope>
    <source>
        <strain evidence="3">FSU 9682</strain>
    </source>
</reference>
<dbReference type="AlphaFoldDB" id="A0A068S5P2"/>
<feature type="domain" description="CRAL-TRIO" evidence="2">
    <location>
        <begin position="193"/>
        <end position="352"/>
    </location>
</feature>
<accession>A0A068S5P2</accession>
<dbReference type="PROSITE" id="PS50191">
    <property type="entry name" value="CRAL_TRIO"/>
    <property type="match status" value="1"/>
</dbReference>
<gene>
    <name evidence="3" type="ORF">LCOR_07583.1</name>
</gene>
<evidence type="ECO:0000256" key="1">
    <source>
        <dbReference type="SAM" id="MobiDB-lite"/>
    </source>
</evidence>
<dbReference type="VEuPathDB" id="FungiDB:LCOR_07583.1"/>
<dbReference type="Gene3D" id="3.40.525.10">
    <property type="entry name" value="CRAL-TRIO lipid binding domain"/>
    <property type="match status" value="1"/>
</dbReference>
<dbReference type="STRING" id="1263082.A0A068S5P2"/>
<dbReference type="OrthoDB" id="43460at2759"/>
<feature type="region of interest" description="Disordered" evidence="1">
    <location>
        <begin position="44"/>
        <end position="96"/>
    </location>
</feature>
<dbReference type="EMBL" id="CBTN010000038">
    <property type="protein sequence ID" value="CDH56551.1"/>
    <property type="molecule type" value="Genomic_DNA"/>
</dbReference>
<dbReference type="SMART" id="SM01100">
    <property type="entry name" value="CRAL_TRIO_N"/>
    <property type="match status" value="1"/>
</dbReference>
<dbReference type="PANTHER" id="PTHR46590:SF1">
    <property type="entry name" value="PHOSPHATIDYLINOSITOL TRANSFER PROTEIN CSR1"/>
    <property type="match status" value="1"/>
</dbReference>
<dbReference type="SUPFAM" id="SSF52087">
    <property type="entry name" value="CRAL/TRIO domain"/>
    <property type="match status" value="1"/>
</dbReference>
<dbReference type="Pfam" id="PF00650">
    <property type="entry name" value="CRAL_TRIO"/>
    <property type="match status" value="1"/>
</dbReference>
<dbReference type="CDD" id="cd00170">
    <property type="entry name" value="SEC14"/>
    <property type="match status" value="1"/>
</dbReference>
<evidence type="ECO:0000313" key="3">
    <source>
        <dbReference type="EMBL" id="CDH56551.1"/>
    </source>
</evidence>
<feature type="compositionally biased region" description="Low complexity" evidence="1">
    <location>
        <begin position="48"/>
        <end position="62"/>
    </location>
</feature>
<proteinExistence type="predicted"/>
<sequence length="465" mass="52348">MVSNLSLEGRLPGHAGALTPDQVAALKKIWLRLFELFKQAGEPYTPPADSDSSSQASSQASSEKQEKKNGGGGWFGFGKSSSSSAPAKDAQQDKPVFLGKTADPRWMSLTLEEAIKLIPGEKLERTFWHMVATDNPDACILRYLRARKWDVDAAYRMIINTLRWRLHNRVDDITKLGESGLVIELNKLKPQLGDDFIRQIKSGKATLGGPDKSDRGICFLNVQLHHKEDQPFEAIQIAALYLMETARVFCGYPMVNACLVFNLDNFTLANMDFEFVKFLITCLERYYPETLGLCLIHKAPWVFSTVWAMIQPLLDPVVAAKIKFSKNLDELQEHIDIGSVPVIISGNPDRKTKDEATKADDPPAGILEVPTTAEYLAYEEEKKAYTKDTEEWAKSEIVAGQEDQDALARLERGRQYRLIRIRAEKDLRANTTYHQKGLLKLTPDAHLYVDFGGDNWVEQDITDRV</sequence>
<dbReference type="SMART" id="SM00516">
    <property type="entry name" value="SEC14"/>
    <property type="match status" value="1"/>
</dbReference>
<dbReference type="InterPro" id="IPR036865">
    <property type="entry name" value="CRAL-TRIO_dom_sf"/>
</dbReference>
<dbReference type="Proteomes" id="UP000027586">
    <property type="component" value="Unassembled WGS sequence"/>
</dbReference>
<keyword evidence="4" id="KW-1185">Reference proteome</keyword>